<dbReference type="InterPro" id="IPR052337">
    <property type="entry name" value="SAT4-like"/>
</dbReference>
<comment type="subcellular location">
    <subcellularLocation>
        <location evidence="1">Membrane</location>
        <topology evidence="1">Multi-pass membrane protein</topology>
    </subcellularLocation>
</comment>
<feature type="transmembrane region" description="Helical" evidence="6">
    <location>
        <begin position="166"/>
        <end position="192"/>
    </location>
</feature>
<dbReference type="PANTHER" id="PTHR33048">
    <property type="entry name" value="PTH11-LIKE INTEGRAL MEMBRANE PROTEIN (AFU_ORTHOLOGUE AFUA_5G11245)"/>
    <property type="match status" value="1"/>
</dbReference>
<evidence type="ECO:0000256" key="4">
    <source>
        <dbReference type="ARBA" id="ARBA00023136"/>
    </source>
</evidence>
<sequence length="402" mass="45030">MPLFGLTEPASYIVIVGSTAIIWSLMTLAIRVFLRTKINGPFGWDDFACCVATFLAVLYSTICLTQIGFGLGRHSEDVSASMIRTSRILGWVNSMIYNCGLSCSTLSMCFLIARVCEVQKRKVRFVYGVAFATSLFGLATMLATALQCRLPEPWNTTRPRHCVNLWALYATTSVAFSALELANVLAATNVVWRLHMPLCPKIQVVTLFALRLLILAPQIIRLRYLHVVLFADDSAWQWVRVPLQIINNVIIHLSIILATVPCAKPFLHVLESGGHHMPTVSSTEMTATGILQPRSLVGSEQSKTLRLPQWRGNTKKSHKEGWRVRLRPDHSHTETSIRYDPQDASVAARRRSIVRSESSNTVIKVMRTDSVTVVYDQADKLLHQKKKSVAGDEINNWKLPNM</sequence>
<dbReference type="InterPro" id="IPR049326">
    <property type="entry name" value="Rhodopsin_dom_fungi"/>
</dbReference>
<feature type="transmembrane region" description="Helical" evidence="6">
    <location>
        <begin position="12"/>
        <end position="34"/>
    </location>
</feature>
<dbReference type="PANTHER" id="PTHR33048:SF146">
    <property type="entry name" value="INTEGRAL MEMBRANE PROTEIN"/>
    <property type="match status" value="1"/>
</dbReference>
<evidence type="ECO:0000256" key="5">
    <source>
        <dbReference type="ARBA" id="ARBA00038359"/>
    </source>
</evidence>
<evidence type="ECO:0000256" key="1">
    <source>
        <dbReference type="ARBA" id="ARBA00004141"/>
    </source>
</evidence>
<protein>
    <recommendedName>
        <fullName evidence="7">Rhodopsin domain-containing protein</fullName>
    </recommendedName>
</protein>
<feature type="transmembrane region" description="Helical" evidence="6">
    <location>
        <begin position="125"/>
        <end position="146"/>
    </location>
</feature>
<evidence type="ECO:0000313" key="9">
    <source>
        <dbReference type="Proteomes" id="UP001310594"/>
    </source>
</evidence>
<dbReference type="Proteomes" id="UP001310594">
    <property type="component" value="Unassembled WGS sequence"/>
</dbReference>
<feature type="transmembrane region" description="Helical" evidence="6">
    <location>
        <begin position="88"/>
        <end position="113"/>
    </location>
</feature>
<dbReference type="AlphaFoldDB" id="A0AAN7WDD7"/>
<name>A0AAN7WDD7_9PEZI</name>
<evidence type="ECO:0000256" key="6">
    <source>
        <dbReference type="SAM" id="Phobius"/>
    </source>
</evidence>
<evidence type="ECO:0000256" key="2">
    <source>
        <dbReference type="ARBA" id="ARBA00022692"/>
    </source>
</evidence>
<dbReference type="GO" id="GO:0016020">
    <property type="term" value="C:membrane"/>
    <property type="evidence" value="ECO:0007669"/>
    <property type="project" value="UniProtKB-SubCell"/>
</dbReference>
<keyword evidence="4 6" id="KW-0472">Membrane</keyword>
<dbReference type="Pfam" id="PF20684">
    <property type="entry name" value="Fung_rhodopsin"/>
    <property type="match status" value="1"/>
</dbReference>
<evidence type="ECO:0000259" key="7">
    <source>
        <dbReference type="Pfam" id="PF20684"/>
    </source>
</evidence>
<comment type="similarity">
    <text evidence="5">Belongs to the SAT4 family.</text>
</comment>
<reference evidence="8" key="1">
    <citation type="submission" date="2023-08" db="EMBL/GenBank/DDBJ databases">
        <title>Black Yeasts Isolated from many extreme environments.</title>
        <authorList>
            <person name="Coleine C."/>
            <person name="Stajich J.E."/>
            <person name="Selbmann L."/>
        </authorList>
    </citation>
    <scope>NUCLEOTIDE SEQUENCE</scope>
    <source>
        <strain evidence="8">CCFEE 5810</strain>
    </source>
</reference>
<dbReference type="EMBL" id="JAVRQU010000006">
    <property type="protein sequence ID" value="KAK5701539.1"/>
    <property type="molecule type" value="Genomic_DNA"/>
</dbReference>
<comment type="caution">
    <text evidence="8">The sequence shown here is derived from an EMBL/GenBank/DDBJ whole genome shotgun (WGS) entry which is preliminary data.</text>
</comment>
<keyword evidence="2 6" id="KW-0812">Transmembrane</keyword>
<evidence type="ECO:0000256" key="3">
    <source>
        <dbReference type="ARBA" id="ARBA00022989"/>
    </source>
</evidence>
<feature type="transmembrane region" description="Helical" evidence="6">
    <location>
        <begin position="46"/>
        <end position="68"/>
    </location>
</feature>
<accession>A0AAN7WDD7</accession>
<gene>
    <name evidence="8" type="ORF">LTR97_004354</name>
</gene>
<evidence type="ECO:0000313" key="8">
    <source>
        <dbReference type="EMBL" id="KAK5701539.1"/>
    </source>
</evidence>
<proteinExistence type="inferred from homology"/>
<keyword evidence="3 6" id="KW-1133">Transmembrane helix</keyword>
<feature type="domain" description="Rhodopsin" evidence="7">
    <location>
        <begin position="30"/>
        <end position="267"/>
    </location>
</feature>
<organism evidence="8 9">
    <name type="scientific">Elasticomyces elasticus</name>
    <dbReference type="NCBI Taxonomy" id="574655"/>
    <lineage>
        <taxon>Eukaryota</taxon>
        <taxon>Fungi</taxon>
        <taxon>Dikarya</taxon>
        <taxon>Ascomycota</taxon>
        <taxon>Pezizomycotina</taxon>
        <taxon>Dothideomycetes</taxon>
        <taxon>Dothideomycetidae</taxon>
        <taxon>Mycosphaerellales</taxon>
        <taxon>Teratosphaeriaceae</taxon>
        <taxon>Elasticomyces</taxon>
    </lineage>
</organism>